<evidence type="ECO:0000313" key="17">
    <source>
        <dbReference type="Proteomes" id="UP000257014"/>
    </source>
</evidence>
<dbReference type="CDD" id="cd07956">
    <property type="entry name" value="Anticodon_Ia_Arg"/>
    <property type="match status" value="1"/>
</dbReference>
<evidence type="ECO:0000256" key="9">
    <source>
        <dbReference type="ARBA" id="ARBA00023146"/>
    </source>
</evidence>
<evidence type="ECO:0000256" key="1">
    <source>
        <dbReference type="ARBA" id="ARBA00004496"/>
    </source>
</evidence>
<keyword evidence="13" id="KW-0175">Coiled coil</keyword>
<evidence type="ECO:0000256" key="5">
    <source>
        <dbReference type="ARBA" id="ARBA00022598"/>
    </source>
</evidence>
<dbReference type="Pfam" id="PF03485">
    <property type="entry name" value="Arg_tRNA_synt_N"/>
    <property type="match status" value="1"/>
</dbReference>
<comment type="caution">
    <text evidence="16">The sequence shown here is derived from an EMBL/GenBank/DDBJ whole genome shotgun (WGS) entry which is preliminary data.</text>
</comment>
<dbReference type="SMART" id="SM01016">
    <property type="entry name" value="Arg_tRNA_synt_N"/>
    <property type="match status" value="1"/>
</dbReference>
<dbReference type="EMBL" id="QEWE01000012">
    <property type="protein sequence ID" value="REJ29990.1"/>
    <property type="molecule type" value="Genomic_DNA"/>
</dbReference>
<dbReference type="InterPro" id="IPR001278">
    <property type="entry name" value="Arg-tRNA-ligase"/>
</dbReference>
<comment type="similarity">
    <text evidence="2 11 12">Belongs to the class-I aminoacyl-tRNA synthetase family.</text>
</comment>
<evidence type="ECO:0000256" key="11">
    <source>
        <dbReference type="HAMAP-Rule" id="MF_00123"/>
    </source>
</evidence>
<evidence type="ECO:0000256" key="6">
    <source>
        <dbReference type="ARBA" id="ARBA00022741"/>
    </source>
</evidence>
<dbReference type="InterPro" id="IPR036695">
    <property type="entry name" value="Arg-tRNA-synth_N_sf"/>
</dbReference>
<evidence type="ECO:0000259" key="14">
    <source>
        <dbReference type="SMART" id="SM00836"/>
    </source>
</evidence>
<dbReference type="NCBIfam" id="TIGR00456">
    <property type="entry name" value="argS"/>
    <property type="match status" value="1"/>
</dbReference>
<dbReference type="RefSeq" id="WP_276642773.1">
    <property type="nucleotide sequence ID" value="NZ_JBAIZG010000056.1"/>
</dbReference>
<evidence type="ECO:0000256" key="2">
    <source>
        <dbReference type="ARBA" id="ARBA00005594"/>
    </source>
</evidence>
<comment type="subunit">
    <text evidence="3 11">Monomer.</text>
</comment>
<evidence type="ECO:0000256" key="12">
    <source>
        <dbReference type="RuleBase" id="RU363038"/>
    </source>
</evidence>
<dbReference type="GO" id="GO:0005737">
    <property type="term" value="C:cytoplasm"/>
    <property type="evidence" value="ECO:0007669"/>
    <property type="project" value="UniProtKB-SubCell"/>
</dbReference>
<evidence type="ECO:0000313" key="16">
    <source>
        <dbReference type="EMBL" id="REJ29990.1"/>
    </source>
</evidence>
<dbReference type="GO" id="GO:0006420">
    <property type="term" value="P:arginyl-tRNA aminoacylation"/>
    <property type="evidence" value="ECO:0007669"/>
    <property type="project" value="UniProtKB-UniRule"/>
</dbReference>
<evidence type="ECO:0000256" key="7">
    <source>
        <dbReference type="ARBA" id="ARBA00022840"/>
    </source>
</evidence>
<dbReference type="Gene3D" id="3.40.50.620">
    <property type="entry name" value="HUPs"/>
    <property type="match status" value="1"/>
</dbReference>
<dbReference type="PRINTS" id="PR01038">
    <property type="entry name" value="TRNASYNTHARG"/>
</dbReference>
<comment type="catalytic activity">
    <reaction evidence="10 11">
        <text>tRNA(Arg) + L-arginine + ATP = L-arginyl-tRNA(Arg) + AMP + diphosphate</text>
        <dbReference type="Rhea" id="RHEA:20301"/>
        <dbReference type="Rhea" id="RHEA-COMP:9658"/>
        <dbReference type="Rhea" id="RHEA-COMP:9673"/>
        <dbReference type="ChEBI" id="CHEBI:30616"/>
        <dbReference type="ChEBI" id="CHEBI:32682"/>
        <dbReference type="ChEBI" id="CHEBI:33019"/>
        <dbReference type="ChEBI" id="CHEBI:78442"/>
        <dbReference type="ChEBI" id="CHEBI:78513"/>
        <dbReference type="ChEBI" id="CHEBI:456215"/>
        <dbReference type="EC" id="6.1.1.19"/>
    </reaction>
</comment>
<dbReference type="Pfam" id="PF00750">
    <property type="entry name" value="tRNA-synt_1d"/>
    <property type="match status" value="1"/>
</dbReference>
<feature type="domain" description="DALR anticodon binding" evidence="14">
    <location>
        <begin position="454"/>
        <end position="565"/>
    </location>
</feature>
<proteinExistence type="inferred from homology"/>
<name>A0A3E0K6V4_9BACI</name>
<keyword evidence="8 11" id="KW-0648">Protein biosynthesis</keyword>
<evidence type="ECO:0000256" key="3">
    <source>
        <dbReference type="ARBA" id="ARBA00011245"/>
    </source>
</evidence>
<dbReference type="FunFam" id="3.40.50.620:FF:000116">
    <property type="entry name" value="Arginine--tRNA ligase"/>
    <property type="match status" value="1"/>
</dbReference>
<evidence type="ECO:0000256" key="10">
    <source>
        <dbReference type="ARBA" id="ARBA00049339"/>
    </source>
</evidence>
<dbReference type="GO" id="GO:0005524">
    <property type="term" value="F:ATP binding"/>
    <property type="evidence" value="ECO:0007669"/>
    <property type="project" value="UniProtKB-UniRule"/>
</dbReference>
<evidence type="ECO:0000256" key="4">
    <source>
        <dbReference type="ARBA" id="ARBA00022490"/>
    </source>
</evidence>
<dbReference type="SUPFAM" id="SSF47323">
    <property type="entry name" value="Anticodon-binding domain of a subclass of class I aminoacyl-tRNA synthetases"/>
    <property type="match status" value="1"/>
</dbReference>
<dbReference type="PANTHER" id="PTHR11956">
    <property type="entry name" value="ARGINYL-TRNA SYNTHETASE"/>
    <property type="match status" value="1"/>
</dbReference>
<feature type="coiled-coil region" evidence="13">
    <location>
        <begin position="391"/>
        <end position="418"/>
    </location>
</feature>
<gene>
    <name evidence="11" type="primary">argS</name>
    <name evidence="16" type="ORF">C6P37_04140</name>
</gene>
<dbReference type="PANTHER" id="PTHR11956:SF5">
    <property type="entry name" value="ARGININE--TRNA LIGASE, CYTOPLASMIC"/>
    <property type="match status" value="1"/>
</dbReference>
<dbReference type="Gene3D" id="3.30.1360.70">
    <property type="entry name" value="Arginyl tRNA synthetase N-terminal domain"/>
    <property type="match status" value="1"/>
</dbReference>
<dbReference type="GO" id="GO:0004814">
    <property type="term" value="F:arginine-tRNA ligase activity"/>
    <property type="evidence" value="ECO:0007669"/>
    <property type="project" value="UniProtKB-UniRule"/>
</dbReference>
<keyword evidence="4 11" id="KW-0963">Cytoplasm</keyword>
<dbReference type="SUPFAM" id="SSF55190">
    <property type="entry name" value="Arginyl-tRNA synthetase (ArgRS), N-terminal 'additional' domain"/>
    <property type="match status" value="1"/>
</dbReference>
<keyword evidence="6 11" id="KW-0547">Nucleotide-binding</keyword>
<dbReference type="InterPro" id="IPR009080">
    <property type="entry name" value="tRNAsynth_Ia_anticodon-bd"/>
</dbReference>
<organism evidence="16 17">
    <name type="scientific">Caldibacillus debilis</name>
    <dbReference type="NCBI Taxonomy" id="301148"/>
    <lineage>
        <taxon>Bacteria</taxon>
        <taxon>Bacillati</taxon>
        <taxon>Bacillota</taxon>
        <taxon>Bacilli</taxon>
        <taxon>Bacillales</taxon>
        <taxon>Bacillaceae</taxon>
        <taxon>Caldibacillus</taxon>
    </lineage>
</organism>
<evidence type="ECO:0000256" key="8">
    <source>
        <dbReference type="ARBA" id="ARBA00022917"/>
    </source>
</evidence>
<protein>
    <recommendedName>
        <fullName evidence="11">Arginine--tRNA ligase</fullName>
        <ecNumber evidence="11">6.1.1.19</ecNumber>
    </recommendedName>
    <alternativeName>
        <fullName evidence="11">Arginyl-tRNA synthetase</fullName>
        <shortName evidence="11">ArgRS</shortName>
    </alternativeName>
</protein>
<comment type="subcellular location">
    <subcellularLocation>
        <location evidence="1 11">Cytoplasm</location>
    </subcellularLocation>
</comment>
<dbReference type="Proteomes" id="UP000257014">
    <property type="component" value="Unassembled WGS sequence"/>
</dbReference>
<accession>A0A3E0K6V4</accession>
<keyword evidence="7 11" id="KW-0067">ATP-binding</keyword>
<dbReference type="InterPro" id="IPR005148">
    <property type="entry name" value="Arg-tRNA-synth_N"/>
</dbReference>
<dbReference type="SMART" id="SM00836">
    <property type="entry name" value="DALR_1"/>
    <property type="match status" value="1"/>
</dbReference>
<dbReference type="Gene3D" id="1.10.730.10">
    <property type="entry name" value="Isoleucyl-tRNA Synthetase, Domain 1"/>
    <property type="match status" value="1"/>
</dbReference>
<evidence type="ECO:0000259" key="15">
    <source>
        <dbReference type="SMART" id="SM01016"/>
    </source>
</evidence>
<dbReference type="FunFam" id="1.10.730.10:FF:000006">
    <property type="entry name" value="Arginyl-tRNA synthetase 2, mitochondrial"/>
    <property type="match status" value="1"/>
</dbReference>
<keyword evidence="9 11" id="KW-0030">Aminoacyl-tRNA synthetase</keyword>
<reference evidence="16 17" key="1">
    <citation type="submission" date="2018-03" db="EMBL/GenBank/DDBJ databases">
        <authorList>
            <person name="Keele B.F."/>
        </authorList>
    </citation>
    <scope>NUCLEOTIDE SEQUENCE [LARGE SCALE GENOMIC DNA]</scope>
    <source>
        <strain evidence="16">ZCTH4_d</strain>
    </source>
</reference>
<dbReference type="InterPro" id="IPR014729">
    <property type="entry name" value="Rossmann-like_a/b/a_fold"/>
</dbReference>
<dbReference type="SUPFAM" id="SSF52374">
    <property type="entry name" value="Nucleotidylyl transferase"/>
    <property type="match status" value="1"/>
</dbReference>
<dbReference type="InterPro" id="IPR008909">
    <property type="entry name" value="DALR_anticod-bd"/>
</dbReference>
<dbReference type="CDD" id="cd00671">
    <property type="entry name" value="ArgRS_core"/>
    <property type="match status" value="1"/>
</dbReference>
<sequence>MDVQTDFKSLFADALKKSVGEDLWTEEMERLIEQPKNSAYGDLSFPCFQLAKHFRKPPQEIAAKLANAIHDPAFEKVEALGPYVNAFFDRKSFGSRVVNRILREKGNYGSWSFGEGKTIVLDFSSPNIAKPFSMGHLRSTVIGSALANICEKAGYQTVKINHLGDWGTQFGKLISAYKRWGSEEIIKANPIPELFRLYVRFHEEEKANPALTEEGRSWFKRLEDGDEEAVRLWKWFRDVSLEEFQRIYRLLEIGFDEYTGESFYNDKMDAIARQLEEKGLLVTSDQAEVVMLEEEGLPPCLIRKSDGATTYATRDLAAGVYRYQTYRFAKALYVVGHEQSVHFKQVFKVLEKMGNPWAKDMVHVPFGLYLKDGKKMSTRKGRVILLEEVLEEAIRQALKNIEAKNPRLENKEEAAKMVGVGAVVFHDLKSHRMNNIEFSLEDMLNFEGETGPYVQYAFARACSVLRKSGEETFAFSGLKDGESWEIVKRLHAFPEKVLQAFNGYDPSVIAKYVLDLAKAFNKYYGAVRILETDEERPSRLALVKAITIVLEEGLRLLGIKAPEQM</sequence>
<dbReference type="Pfam" id="PF05746">
    <property type="entry name" value="DALR_1"/>
    <property type="match status" value="1"/>
</dbReference>
<keyword evidence="5 11" id="KW-0436">Ligase</keyword>
<dbReference type="InterPro" id="IPR035684">
    <property type="entry name" value="ArgRS_core"/>
</dbReference>
<dbReference type="HAMAP" id="MF_00123">
    <property type="entry name" value="Arg_tRNA_synth"/>
    <property type="match status" value="1"/>
</dbReference>
<evidence type="ECO:0000256" key="13">
    <source>
        <dbReference type="SAM" id="Coils"/>
    </source>
</evidence>
<dbReference type="AlphaFoldDB" id="A0A3E0K6V4"/>
<dbReference type="EC" id="6.1.1.19" evidence="11"/>
<feature type="short sequence motif" description="'HIGH' region" evidence="11">
    <location>
        <begin position="126"/>
        <end position="136"/>
    </location>
</feature>
<feature type="domain" description="Arginyl tRNA synthetase N-terminal" evidence="15">
    <location>
        <begin position="9"/>
        <end position="88"/>
    </location>
</feature>